<evidence type="ECO:0008006" key="2">
    <source>
        <dbReference type="Google" id="ProtNLM"/>
    </source>
</evidence>
<dbReference type="EMBL" id="LAZR01001025">
    <property type="protein sequence ID" value="KKN52316.1"/>
    <property type="molecule type" value="Genomic_DNA"/>
</dbReference>
<organism evidence="1">
    <name type="scientific">marine sediment metagenome</name>
    <dbReference type="NCBI Taxonomy" id="412755"/>
    <lineage>
        <taxon>unclassified sequences</taxon>
        <taxon>metagenomes</taxon>
        <taxon>ecological metagenomes</taxon>
    </lineage>
</organism>
<name>A0A0F9TT90_9ZZZZ</name>
<comment type="caution">
    <text evidence="1">The sequence shown here is derived from an EMBL/GenBank/DDBJ whole genome shotgun (WGS) entry which is preliminary data.</text>
</comment>
<dbReference type="InterPro" id="IPR013320">
    <property type="entry name" value="ConA-like_dom_sf"/>
</dbReference>
<dbReference type="Gene3D" id="2.60.120.200">
    <property type="match status" value="1"/>
</dbReference>
<reference evidence="1" key="1">
    <citation type="journal article" date="2015" name="Nature">
        <title>Complex archaea that bridge the gap between prokaryotes and eukaryotes.</title>
        <authorList>
            <person name="Spang A."/>
            <person name="Saw J.H."/>
            <person name="Jorgensen S.L."/>
            <person name="Zaremba-Niedzwiedzka K."/>
            <person name="Martijn J."/>
            <person name="Lind A.E."/>
            <person name="van Eijk R."/>
            <person name="Schleper C."/>
            <person name="Guy L."/>
            <person name="Ettema T.J."/>
        </authorList>
    </citation>
    <scope>NUCLEOTIDE SEQUENCE</scope>
</reference>
<protein>
    <recommendedName>
        <fullName evidence="2">LamG-like jellyroll fold domain-containing protein</fullName>
    </recommendedName>
</protein>
<gene>
    <name evidence="1" type="ORF">LCGC14_0614170</name>
</gene>
<dbReference type="AlphaFoldDB" id="A0A0F9TT90"/>
<evidence type="ECO:0000313" key="1">
    <source>
        <dbReference type="EMBL" id="KKN52316.1"/>
    </source>
</evidence>
<proteinExistence type="predicted"/>
<sequence>MSNISKISSALSATTVTKIGGVAKSTIISVNGSVPDGIDGYTGLLMHMDGSDDGTVFTDDSPSSHSITRVNTVTKTGVKKLGTASMYCDGTGDYLHMSDNMSDFSFGSGNFTVEFWAYVSGSTAIAFVSKGGGASAWGDAGHEWLWSMDANGQLAFGTRDDGAGGQDYIAGPTPWAALFDSWHHYAVTQDAAFVRLYVDGILKTTGTTDARDRFTITNSPTTQKFLVAEEASISTEYTGYIDELRVSKGVARWTGTASFTPPTAPYV</sequence>
<dbReference type="Pfam" id="PF13385">
    <property type="entry name" value="Laminin_G_3"/>
    <property type="match status" value="1"/>
</dbReference>
<dbReference type="SUPFAM" id="SSF49899">
    <property type="entry name" value="Concanavalin A-like lectins/glucanases"/>
    <property type="match status" value="1"/>
</dbReference>
<accession>A0A0F9TT90</accession>